<reference evidence="2" key="1">
    <citation type="submission" date="2017-01" db="EMBL/GenBank/DDBJ databases">
        <authorList>
            <person name="Brunel B."/>
        </authorList>
    </citation>
    <scope>NUCLEOTIDE SEQUENCE [LARGE SCALE GENOMIC DNA]</scope>
</reference>
<name>A0A1R3VJ98_9HYPH</name>
<evidence type="ECO:0000313" key="2">
    <source>
        <dbReference type="Proteomes" id="UP000188388"/>
    </source>
</evidence>
<evidence type="ECO:0000313" key="1">
    <source>
        <dbReference type="EMBL" id="SIT59978.1"/>
    </source>
</evidence>
<gene>
    <name evidence="1" type="ORF">BQ8794_90143</name>
</gene>
<protein>
    <submittedName>
        <fullName evidence="1">Uncharacterized protein</fullName>
    </submittedName>
</protein>
<proteinExistence type="predicted"/>
<keyword evidence="2" id="KW-1185">Reference proteome</keyword>
<accession>A0A1R3VJ98</accession>
<organism evidence="1 2">
    <name type="scientific">Mesorhizobium prunaredense</name>
    <dbReference type="NCBI Taxonomy" id="1631249"/>
    <lineage>
        <taxon>Bacteria</taxon>
        <taxon>Pseudomonadati</taxon>
        <taxon>Pseudomonadota</taxon>
        <taxon>Alphaproteobacteria</taxon>
        <taxon>Hyphomicrobiales</taxon>
        <taxon>Phyllobacteriaceae</taxon>
        <taxon>Mesorhizobium</taxon>
    </lineage>
</organism>
<dbReference type="AlphaFoldDB" id="A0A1R3VJ98"/>
<sequence length="159" mass="16817">MSKTASKTANRCSAAGKWGKIDLQKSDRMTSRISRIFSTMLLVAATGSARADFADGKLPDGSYHCEVYLLGMFLSLGDITIKGNVYSGPVSFGTAGQGYNYQMNANGEITWLGPLGGYTTGGNSISLTQATLDGQTSPSFDIIMKQPDGAFTASTCTKR</sequence>
<dbReference type="EMBL" id="FTPD01000082">
    <property type="protein sequence ID" value="SIT59978.1"/>
    <property type="molecule type" value="Genomic_DNA"/>
</dbReference>
<dbReference type="Proteomes" id="UP000188388">
    <property type="component" value="Unassembled WGS sequence"/>
</dbReference>